<evidence type="ECO:0000256" key="9">
    <source>
        <dbReference type="SAM" id="Phobius"/>
    </source>
</evidence>
<keyword evidence="7" id="KW-0411">Iron-sulfur</keyword>
<dbReference type="Pfam" id="PF09678">
    <property type="entry name" value="Caa3_CtaG"/>
    <property type="match status" value="1"/>
</dbReference>
<keyword evidence="2" id="KW-1003">Cell membrane</keyword>
<dbReference type="EMBL" id="CP000473">
    <property type="protein sequence ID" value="ABJ88495.1"/>
    <property type="molecule type" value="Genomic_DNA"/>
</dbReference>
<evidence type="ECO:0000259" key="10">
    <source>
        <dbReference type="PROSITE" id="PS51379"/>
    </source>
</evidence>
<keyword evidence="3 9" id="KW-0812">Transmembrane</keyword>
<proteinExistence type="predicted"/>
<dbReference type="PROSITE" id="PS51379">
    <property type="entry name" value="4FE4S_FER_2"/>
    <property type="match status" value="1"/>
</dbReference>
<evidence type="ECO:0000256" key="2">
    <source>
        <dbReference type="ARBA" id="ARBA00022475"/>
    </source>
</evidence>
<evidence type="ECO:0000313" key="11">
    <source>
        <dbReference type="EMBL" id="ABJ88495.1"/>
    </source>
</evidence>
<evidence type="ECO:0000256" key="1">
    <source>
        <dbReference type="ARBA" id="ARBA00004651"/>
    </source>
</evidence>
<feature type="transmembrane region" description="Helical" evidence="9">
    <location>
        <begin position="557"/>
        <end position="580"/>
    </location>
</feature>
<evidence type="ECO:0000256" key="5">
    <source>
        <dbReference type="ARBA" id="ARBA00022989"/>
    </source>
</evidence>
<dbReference type="PROSITE" id="PS00198">
    <property type="entry name" value="4FE4S_FER_1"/>
    <property type="match status" value="1"/>
</dbReference>
<feature type="transmembrane region" description="Helical" evidence="9">
    <location>
        <begin position="144"/>
        <end position="163"/>
    </location>
</feature>
<keyword evidence="5 9" id="KW-1133">Transmembrane helix</keyword>
<dbReference type="PANTHER" id="PTHR30224:SF4">
    <property type="entry name" value="ELECTRON TRANSPORT PROTEIN YCCM-RELATED"/>
    <property type="match status" value="1"/>
</dbReference>
<feature type="transmembrane region" description="Helical" evidence="9">
    <location>
        <begin position="358"/>
        <end position="379"/>
    </location>
</feature>
<keyword evidence="4" id="KW-0479">Metal-binding</keyword>
<dbReference type="InterPro" id="IPR017900">
    <property type="entry name" value="4Fe4S_Fe_S_CS"/>
</dbReference>
<dbReference type="GO" id="GO:0046872">
    <property type="term" value="F:metal ion binding"/>
    <property type="evidence" value="ECO:0007669"/>
    <property type="project" value="UniProtKB-KW"/>
</dbReference>
<name>Q01PC5_SOLUE</name>
<dbReference type="eggNOG" id="COG0348">
    <property type="taxonomic scope" value="Bacteria"/>
</dbReference>
<sequence length="766" mass="84120" precursor="true">MAIEPAIAARSDVIQAALSSWSVPFWATVGVLLAAVLYVRGWKDLAYLRSTLIPPWRLVCFLAGLASLWLAIASPLDAFGNFLLTAHMVQHLLMMVVAPPLILLGSPWNLLLRGLPRWAARDVLGPFLSWDFLKRFGRLVTHPAFCWLAGAVALLGWHIPAAYDRALASPGWHDFEHACLFGSSLLFWWPVVQPWPAIARWHRWTIPVYLLCGDLAASALAGVLCFSERPLYSAYATVPRLFGMSQLSDQITAGAIMWVFGSSVLLGAAVIVTLRLLDPSLAARKHPLPTWAAPSRRPPFDLLRAPVAGAFLRARYGRRALQSCLLMIAVAVIADGFFGHPMAPMNLAGVLPWTYGRAFVLVGLMAAGNFFCMGCPFTLPRELGRRLGLATRYWPRTLRTKWLAVGLLVLFFWAYEKFDFWDKPRLTAWILLGYFVAAFSVDTFFRGASFCKYVCPIGQFNFVASLVSPLEVRIRSRQACTACATHDCARGNQNQRGCELDLFLPRKAGNMDCTFCLDCVKACPHDNIGIVILAPARELAGDPVRSNLGRFSRRPDIAVLALVVVFSAFLSAAAMVASVVASRDRLITHFPAIATLPVTALFFLLALALAPAFLVAGAVRLGRTAARIRRSGRELFCRFSFALLPIGLAMWLSHVLFHLSNGWGTAWSAAQQAAGEMGIGWLGAPRWVASAPLVAPDTMLAIQMLVMDAGVLWSLYLGWRIAGDYTNRTQDLLKLLAPWAVVAALLYAAGVSVFLQPMQMRGMIHG</sequence>
<protein>
    <submittedName>
        <fullName evidence="11">4Fe-4S ferredoxin, iron-sulfur binding domain protein</fullName>
    </submittedName>
</protein>
<feature type="transmembrane region" description="Helical" evidence="9">
    <location>
        <begin position="700"/>
        <end position="719"/>
    </location>
</feature>
<evidence type="ECO:0000256" key="7">
    <source>
        <dbReference type="ARBA" id="ARBA00023014"/>
    </source>
</evidence>
<feature type="transmembrane region" description="Helical" evidence="9">
    <location>
        <begin position="635"/>
        <end position="657"/>
    </location>
</feature>
<dbReference type="PANTHER" id="PTHR30224">
    <property type="entry name" value="ELECTRON TRANSPORT PROTEIN"/>
    <property type="match status" value="1"/>
</dbReference>
<accession>Q01PC5</accession>
<evidence type="ECO:0000256" key="4">
    <source>
        <dbReference type="ARBA" id="ARBA00022723"/>
    </source>
</evidence>
<feature type="transmembrane region" description="Helical" evidence="9">
    <location>
        <begin position="320"/>
        <end position="338"/>
    </location>
</feature>
<dbReference type="OrthoDB" id="9808789at2"/>
<dbReference type="InterPro" id="IPR017896">
    <property type="entry name" value="4Fe4S_Fe-S-bd"/>
</dbReference>
<dbReference type="eggNOG" id="COG3336">
    <property type="taxonomic scope" value="Bacteria"/>
</dbReference>
<feature type="transmembrane region" description="Helical" evidence="9">
    <location>
        <begin position="255"/>
        <end position="277"/>
    </location>
</feature>
<dbReference type="GO" id="GO:0005886">
    <property type="term" value="C:plasma membrane"/>
    <property type="evidence" value="ECO:0007669"/>
    <property type="project" value="UniProtKB-SubCell"/>
</dbReference>
<evidence type="ECO:0000256" key="3">
    <source>
        <dbReference type="ARBA" id="ARBA00022692"/>
    </source>
</evidence>
<feature type="transmembrane region" description="Helical" evidence="9">
    <location>
        <begin position="427"/>
        <end position="445"/>
    </location>
</feature>
<keyword evidence="8 9" id="KW-0472">Membrane</keyword>
<gene>
    <name evidence="11" type="ordered locus">Acid_7587</name>
</gene>
<dbReference type="AlphaFoldDB" id="Q01PC5"/>
<feature type="transmembrane region" description="Helical" evidence="9">
    <location>
        <begin position="92"/>
        <end position="112"/>
    </location>
</feature>
<keyword evidence="6" id="KW-0408">Iron</keyword>
<organism evidence="11">
    <name type="scientific">Solibacter usitatus (strain Ellin6076)</name>
    <dbReference type="NCBI Taxonomy" id="234267"/>
    <lineage>
        <taxon>Bacteria</taxon>
        <taxon>Pseudomonadati</taxon>
        <taxon>Acidobacteriota</taxon>
        <taxon>Terriglobia</taxon>
        <taxon>Bryobacterales</taxon>
        <taxon>Solibacteraceae</taxon>
        <taxon>Candidatus Solibacter</taxon>
    </lineage>
</organism>
<dbReference type="HOGENOM" id="CLU_371592_0_0_0"/>
<dbReference type="GO" id="GO:0051536">
    <property type="term" value="F:iron-sulfur cluster binding"/>
    <property type="evidence" value="ECO:0007669"/>
    <property type="project" value="UniProtKB-KW"/>
</dbReference>
<feature type="domain" description="4Fe-4S ferredoxin-type" evidence="10">
    <location>
        <begin position="505"/>
        <end position="533"/>
    </location>
</feature>
<dbReference type="KEGG" id="sus:Acid_7587"/>
<dbReference type="InterPro" id="IPR052378">
    <property type="entry name" value="NosR_regulator"/>
</dbReference>
<feature type="transmembrane region" description="Helical" evidence="9">
    <location>
        <begin position="731"/>
        <end position="755"/>
    </location>
</feature>
<evidence type="ECO:0000256" key="6">
    <source>
        <dbReference type="ARBA" id="ARBA00023004"/>
    </source>
</evidence>
<evidence type="ECO:0000256" key="8">
    <source>
        <dbReference type="ARBA" id="ARBA00023136"/>
    </source>
</evidence>
<feature type="transmembrane region" description="Helical" evidence="9">
    <location>
        <begin position="592"/>
        <end position="614"/>
    </location>
</feature>
<dbReference type="InParanoid" id="Q01PC5"/>
<dbReference type="InterPro" id="IPR019108">
    <property type="entry name" value="Caa3_assmbl_CtaG-rel"/>
</dbReference>
<reference evidence="11" key="1">
    <citation type="submission" date="2006-10" db="EMBL/GenBank/DDBJ databases">
        <title>Complete sequence of Solibacter usitatus Ellin6076.</title>
        <authorList>
            <consortium name="US DOE Joint Genome Institute"/>
            <person name="Copeland A."/>
            <person name="Lucas S."/>
            <person name="Lapidus A."/>
            <person name="Barry K."/>
            <person name="Detter J.C."/>
            <person name="Glavina del Rio T."/>
            <person name="Hammon N."/>
            <person name="Israni S."/>
            <person name="Dalin E."/>
            <person name="Tice H."/>
            <person name="Pitluck S."/>
            <person name="Thompson L.S."/>
            <person name="Brettin T."/>
            <person name="Bruce D."/>
            <person name="Han C."/>
            <person name="Tapia R."/>
            <person name="Gilna P."/>
            <person name="Schmutz J."/>
            <person name="Larimer F."/>
            <person name="Land M."/>
            <person name="Hauser L."/>
            <person name="Kyrpides N."/>
            <person name="Mikhailova N."/>
            <person name="Janssen P.H."/>
            <person name="Kuske C.R."/>
            <person name="Richardson P."/>
        </authorList>
    </citation>
    <scope>NUCLEOTIDE SEQUENCE</scope>
    <source>
        <strain evidence="11">Ellin6076</strain>
    </source>
</reference>
<dbReference type="STRING" id="234267.Acid_7587"/>
<feature type="transmembrane region" description="Helical" evidence="9">
    <location>
        <begin position="21"/>
        <end position="39"/>
    </location>
</feature>
<feature type="transmembrane region" description="Helical" evidence="9">
    <location>
        <begin position="51"/>
        <end position="72"/>
    </location>
</feature>
<comment type="subcellular location">
    <subcellularLocation>
        <location evidence="1">Cell membrane</location>
        <topology evidence="1">Multi-pass membrane protein</topology>
    </subcellularLocation>
</comment>
<feature type="transmembrane region" description="Helical" evidence="9">
    <location>
        <begin position="400"/>
        <end position="415"/>
    </location>
</feature>